<keyword evidence="1" id="KW-0732">Signal</keyword>
<dbReference type="EMBL" id="JABWUV010000014">
    <property type="protein sequence ID" value="KAF6308035.1"/>
    <property type="molecule type" value="Genomic_DNA"/>
</dbReference>
<proteinExistence type="predicted"/>
<feature type="signal peptide" evidence="1">
    <location>
        <begin position="1"/>
        <end position="18"/>
    </location>
</feature>
<reference evidence="2 3" key="1">
    <citation type="journal article" date="2020" name="Nature">
        <title>Six reference-quality genomes reveal evolution of bat adaptations.</title>
        <authorList>
            <person name="Jebb D."/>
            <person name="Huang Z."/>
            <person name="Pippel M."/>
            <person name="Hughes G.M."/>
            <person name="Lavrichenko K."/>
            <person name="Devanna P."/>
            <person name="Winkler S."/>
            <person name="Jermiin L.S."/>
            <person name="Skirmuntt E.C."/>
            <person name="Katzourakis A."/>
            <person name="Burkitt-Gray L."/>
            <person name="Ray D.A."/>
            <person name="Sullivan K.A.M."/>
            <person name="Roscito J.G."/>
            <person name="Kirilenko B.M."/>
            <person name="Davalos L.M."/>
            <person name="Corthals A.P."/>
            <person name="Power M.L."/>
            <person name="Jones G."/>
            <person name="Ransome R.D."/>
            <person name="Dechmann D.K.N."/>
            <person name="Locatelli A.G."/>
            <person name="Puechmaille S.J."/>
            <person name="Fedrigo O."/>
            <person name="Jarvis E.D."/>
            <person name="Hiller M."/>
            <person name="Vernes S.C."/>
            <person name="Myers E.W."/>
            <person name="Teeling E.C."/>
        </authorList>
    </citation>
    <scope>NUCLEOTIDE SEQUENCE [LARGE SCALE GENOMIC DNA]</scope>
    <source>
        <strain evidence="2">MMyoMyo1</strain>
        <tissue evidence="2">Flight muscle</tissue>
    </source>
</reference>
<sequence>MYWVMSCITAWLLKLCSQDPILLLKNVLKTPKLPQNESSLQKTTAFSVVQRATNPLTWIGYMKKIVLSLARWLSWLECRPVPQKVVGLILGQSTNLGCRFKRQPMFLFDMDVSLSLPLSKILR</sequence>
<comment type="caution">
    <text evidence="2">The sequence shown here is derived from an EMBL/GenBank/DDBJ whole genome shotgun (WGS) entry which is preliminary data.</text>
</comment>
<dbReference type="AlphaFoldDB" id="A0A7J7U5E4"/>
<evidence type="ECO:0000256" key="1">
    <source>
        <dbReference type="SAM" id="SignalP"/>
    </source>
</evidence>
<evidence type="ECO:0000313" key="3">
    <source>
        <dbReference type="Proteomes" id="UP000527355"/>
    </source>
</evidence>
<dbReference type="Proteomes" id="UP000527355">
    <property type="component" value="Unassembled WGS sequence"/>
</dbReference>
<evidence type="ECO:0000313" key="2">
    <source>
        <dbReference type="EMBL" id="KAF6308035.1"/>
    </source>
</evidence>
<keyword evidence="3" id="KW-1185">Reference proteome</keyword>
<protein>
    <submittedName>
        <fullName evidence="2">Uncharacterized protein</fullName>
    </submittedName>
</protein>
<organism evidence="2 3">
    <name type="scientific">Myotis myotis</name>
    <name type="common">Greater mouse-eared bat</name>
    <name type="synonym">Vespertilio myotis</name>
    <dbReference type="NCBI Taxonomy" id="51298"/>
    <lineage>
        <taxon>Eukaryota</taxon>
        <taxon>Metazoa</taxon>
        <taxon>Chordata</taxon>
        <taxon>Craniata</taxon>
        <taxon>Vertebrata</taxon>
        <taxon>Euteleostomi</taxon>
        <taxon>Mammalia</taxon>
        <taxon>Eutheria</taxon>
        <taxon>Laurasiatheria</taxon>
        <taxon>Chiroptera</taxon>
        <taxon>Yangochiroptera</taxon>
        <taxon>Vespertilionidae</taxon>
        <taxon>Myotis</taxon>
    </lineage>
</organism>
<name>A0A7J7U5E4_MYOMY</name>
<accession>A0A7J7U5E4</accession>
<feature type="chain" id="PRO_5029735056" evidence="1">
    <location>
        <begin position="19"/>
        <end position="123"/>
    </location>
</feature>
<gene>
    <name evidence="2" type="ORF">mMyoMyo1_008828</name>
</gene>